<feature type="compositionally biased region" description="Basic and acidic residues" evidence="1">
    <location>
        <begin position="97"/>
        <end position="113"/>
    </location>
</feature>
<evidence type="ECO:0000313" key="3">
    <source>
        <dbReference type="Proteomes" id="UP001151760"/>
    </source>
</evidence>
<feature type="region of interest" description="Disordered" evidence="1">
    <location>
        <begin position="353"/>
        <end position="378"/>
    </location>
</feature>
<feature type="compositionally biased region" description="Polar residues" evidence="1">
    <location>
        <begin position="285"/>
        <end position="296"/>
    </location>
</feature>
<comment type="caution">
    <text evidence="2">The sequence shown here is derived from an EMBL/GenBank/DDBJ whole genome shotgun (WGS) entry which is preliminary data.</text>
</comment>
<sequence length="378" mass="39705">MFQTTLESIFTMPHTTTILVQLVELIFGLIKVNSLKYYLQSLGLCQEGQQKKRIIASHEGGSGTRVSKVGGQVTCQNYFQVGHNKKGCKDPPVQKPVMEKKKAGRPRKGDATDVGRTANLLGGSANPLGVSANPLGRSASGAGRNACGFRGFDIPGFGSDVGGSRSSMGRNATCLGRSASGVGRNATGLGRSTSGVGRNATGLGRSTSGVNGINVGGPVNVNMGYDNVFMGSTNVFVGSVSGVGGYAQGTGGTSIGRGVVRGSDIPRLKWSPPHKKAFNRVGGISFSTRPTGLQQNRPRKQKVRRGFAWWFGDGDSGGVSYDMDADTQRNQTASQAIPSVQGSQTELEIPTQEIPSQATNEVPPEVQRVPQHRPIAAR</sequence>
<keyword evidence="3" id="KW-1185">Reference proteome</keyword>
<gene>
    <name evidence="2" type="ORF">Tco_0824426</name>
</gene>
<evidence type="ECO:0000256" key="1">
    <source>
        <dbReference type="SAM" id="MobiDB-lite"/>
    </source>
</evidence>
<reference evidence="2" key="2">
    <citation type="submission" date="2022-01" db="EMBL/GenBank/DDBJ databases">
        <authorList>
            <person name="Yamashiro T."/>
            <person name="Shiraishi A."/>
            <person name="Satake H."/>
            <person name="Nakayama K."/>
        </authorList>
    </citation>
    <scope>NUCLEOTIDE SEQUENCE</scope>
</reference>
<feature type="region of interest" description="Disordered" evidence="1">
    <location>
        <begin position="86"/>
        <end position="115"/>
    </location>
</feature>
<evidence type="ECO:0000313" key="2">
    <source>
        <dbReference type="EMBL" id="GJT03257.1"/>
    </source>
</evidence>
<feature type="compositionally biased region" description="Polar residues" evidence="1">
    <location>
        <begin position="328"/>
        <end position="346"/>
    </location>
</feature>
<feature type="region of interest" description="Disordered" evidence="1">
    <location>
        <begin position="328"/>
        <end position="347"/>
    </location>
</feature>
<name>A0ABQ5AND6_9ASTR</name>
<proteinExistence type="predicted"/>
<dbReference type="Proteomes" id="UP001151760">
    <property type="component" value="Unassembled WGS sequence"/>
</dbReference>
<organism evidence="2 3">
    <name type="scientific">Tanacetum coccineum</name>
    <dbReference type="NCBI Taxonomy" id="301880"/>
    <lineage>
        <taxon>Eukaryota</taxon>
        <taxon>Viridiplantae</taxon>
        <taxon>Streptophyta</taxon>
        <taxon>Embryophyta</taxon>
        <taxon>Tracheophyta</taxon>
        <taxon>Spermatophyta</taxon>
        <taxon>Magnoliopsida</taxon>
        <taxon>eudicotyledons</taxon>
        <taxon>Gunneridae</taxon>
        <taxon>Pentapetalae</taxon>
        <taxon>asterids</taxon>
        <taxon>campanulids</taxon>
        <taxon>Asterales</taxon>
        <taxon>Asteraceae</taxon>
        <taxon>Asteroideae</taxon>
        <taxon>Anthemideae</taxon>
        <taxon>Anthemidinae</taxon>
        <taxon>Tanacetum</taxon>
    </lineage>
</organism>
<protein>
    <submittedName>
        <fullName evidence="2">Uncharacterized protein</fullName>
    </submittedName>
</protein>
<dbReference type="EMBL" id="BQNB010012412">
    <property type="protein sequence ID" value="GJT03257.1"/>
    <property type="molecule type" value="Genomic_DNA"/>
</dbReference>
<reference evidence="2" key="1">
    <citation type="journal article" date="2022" name="Int. J. Mol. Sci.">
        <title>Draft Genome of Tanacetum Coccineum: Genomic Comparison of Closely Related Tanacetum-Family Plants.</title>
        <authorList>
            <person name="Yamashiro T."/>
            <person name="Shiraishi A."/>
            <person name="Nakayama K."/>
            <person name="Satake H."/>
        </authorList>
    </citation>
    <scope>NUCLEOTIDE SEQUENCE</scope>
</reference>
<accession>A0ABQ5AND6</accession>
<feature type="region of interest" description="Disordered" evidence="1">
    <location>
        <begin position="280"/>
        <end position="300"/>
    </location>
</feature>